<reference evidence="2 3" key="1">
    <citation type="journal article" date="2014" name="Am. J. Bot.">
        <title>Genome assembly and annotation for red clover (Trifolium pratense; Fabaceae).</title>
        <authorList>
            <person name="Istvanek J."/>
            <person name="Jaros M."/>
            <person name="Krenek A."/>
            <person name="Repkova J."/>
        </authorList>
    </citation>
    <scope>NUCLEOTIDE SEQUENCE [LARGE SCALE GENOMIC DNA]</scope>
    <source>
        <strain evidence="3">cv. Tatra</strain>
        <tissue evidence="2">Young leaves</tissue>
    </source>
</reference>
<dbReference type="AlphaFoldDB" id="A0A2K3NA00"/>
<feature type="compositionally biased region" description="Basic and acidic residues" evidence="1">
    <location>
        <begin position="176"/>
        <end position="198"/>
    </location>
</feature>
<feature type="region of interest" description="Disordered" evidence="1">
    <location>
        <begin position="1"/>
        <end position="222"/>
    </location>
</feature>
<protein>
    <submittedName>
        <fullName evidence="2">Uncharacterized protein</fullName>
    </submittedName>
</protein>
<feature type="compositionally biased region" description="Polar residues" evidence="1">
    <location>
        <begin position="159"/>
        <end position="174"/>
    </location>
</feature>
<proteinExistence type="predicted"/>
<organism evidence="2 3">
    <name type="scientific">Trifolium pratense</name>
    <name type="common">Red clover</name>
    <dbReference type="NCBI Taxonomy" id="57577"/>
    <lineage>
        <taxon>Eukaryota</taxon>
        <taxon>Viridiplantae</taxon>
        <taxon>Streptophyta</taxon>
        <taxon>Embryophyta</taxon>
        <taxon>Tracheophyta</taxon>
        <taxon>Spermatophyta</taxon>
        <taxon>Magnoliopsida</taxon>
        <taxon>eudicotyledons</taxon>
        <taxon>Gunneridae</taxon>
        <taxon>Pentapetalae</taxon>
        <taxon>rosids</taxon>
        <taxon>fabids</taxon>
        <taxon>Fabales</taxon>
        <taxon>Fabaceae</taxon>
        <taxon>Papilionoideae</taxon>
        <taxon>50 kb inversion clade</taxon>
        <taxon>NPAAA clade</taxon>
        <taxon>Hologalegina</taxon>
        <taxon>IRL clade</taxon>
        <taxon>Trifolieae</taxon>
        <taxon>Trifolium</taxon>
    </lineage>
</organism>
<accession>A0A2K3NA00</accession>
<feature type="compositionally biased region" description="Basic and acidic residues" evidence="1">
    <location>
        <begin position="86"/>
        <end position="126"/>
    </location>
</feature>
<dbReference type="Proteomes" id="UP000236291">
    <property type="component" value="Unassembled WGS sequence"/>
</dbReference>
<dbReference type="PANTHER" id="PTHR36364:SF1">
    <property type="entry name" value="OS03G0203000 PROTEIN"/>
    <property type="match status" value="1"/>
</dbReference>
<comment type="caution">
    <text evidence="2">The sequence shown here is derived from an EMBL/GenBank/DDBJ whole genome shotgun (WGS) entry which is preliminary data.</text>
</comment>
<dbReference type="PANTHER" id="PTHR36364">
    <property type="entry name" value="OS03G0203000 PROTEIN"/>
    <property type="match status" value="1"/>
</dbReference>
<reference evidence="2 3" key="2">
    <citation type="journal article" date="2017" name="Front. Plant Sci.">
        <title>Gene Classification and Mining of Molecular Markers Useful in Red Clover (Trifolium pratense) Breeding.</title>
        <authorList>
            <person name="Istvanek J."/>
            <person name="Dluhosova J."/>
            <person name="Dluhos P."/>
            <person name="Patkova L."/>
            <person name="Nedelnik J."/>
            <person name="Repkova J."/>
        </authorList>
    </citation>
    <scope>NUCLEOTIDE SEQUENCE [LARGE SCALE GENOMIC DNA]</scope>
    <source>
        <strain evidence="3">cv. Tatra</strain>
        <tissue evidence="2">Young leaves</tissue>
    </source>
</reference>
<name>A0A2K3NA00_TRIPR</name>
<evidence type="ECO:0000313" key="3">
    <source>
        <dbReference type="Proteomes" id="UP000236291"/>
    </source>
</evidence>
<evidence type="ECO:0000313" key="2">
    <source>
        <dbReference type="EMBL" id="PNX99846.1"/>
    </source>
</evidence>
<sequence length="222" mass="25152">SFIPMSGRDSDSKRHRSRFDPPQPSPNSKRCRRKDGTQERGRVIITTTTSNVGGHQPHPHPDPTTQQEERGSSAGQVGRRSSGQRKPAERGWWKDARNQHNEKEEISQGRGQSDEKSQAKPDDNTSHRCGGFSERKVDQPPTSRKRPTFKEKKIPVDSENVNLTATVTVKSSQFDHPPESKERKEGKSSDQYYFDRPEMQFSNDRAPYKDKTGSGVPVKRKA</sequence>
<gene>
    <name evidence="2" type="ORF">L195_g023117</name>
</gene>
<feature type="non-terminal residue" evidence="2">
    <location>
        <position position="1"/>
    </location>
</feature>
<evidence type="ECO:0000256" key="1">
    <source>
        <dbReference type="SAM" id="MobiDB-lite"/>
    </source>
</evidence>
<dbReference type="EMBL" id="ASHM01018229">
    <property type="protein sequence ID" value="PNX99846.1"/>
    <property type="molecule type" value="Genomic_DNA"/>
</dbReference>